<keyword evidence="5 8" id="KW-1133">Transmembrane helix</keyword>
<feature type="transmembrane region" description="Helical" evidence="8">
    <location>
        <begin position="95"/>
        <end position="114"/>
    </location>
</feature>
<feature type="compositionally biased region" description="Acidic residues" evidence="7">
    <location>
        <begin position="164"/>
        <end position="174"/>
    </location>
</feature>
<dbReference type="InterPro" id="IPR004776">
    <property type="entry name" value="Mem_transp_PIN-like"/>
</dbReference>
<dbReference type="GO" id="GO:0016020">
    <property type="term" value="C:membrane"/>
    <property type="evidence" value="ECO:0007669"/>
    <property type="project" value="UniProtKB-SubCell"/>
</dbReference>
<dbReference type="Pfam" id="PF03547">
    <property type="entry name" value="Mem_trans"/>
    <property type="match status" value="1"/>
</dbReference>
<keyword evidence="4 8" id="KW-0812">Transmembrane</keyword>
<evidence type="ECO:0000313" key="10">
    <source>
        <dbReference type="Proteomes" id="UP000179807"/>
    </source>
</evidence>
<feature type="compositionally biased region" description="Polar residues" evidence="7">
    <location>
        <begin position="220"/>
        <end position="230"/>
    </location>
</feature>
<feature type="transmembrane region" description="Helical" evidence="8">
    <location>
        <begin position="286"/>
        <end position="307"/>
    </location>
</feature>
<dbReference type="VEuPathDB" id="TrichDB:TRFO_03581"/>
<evidence type="ECO:0000313" key="9">
    <source>
        <dbReference type="EMBL" id="OHT12576.1"/>
    </source>
</evidence>
<evidence type="ECO:0000256" key="4">
    <source>
        <dbReference type="ARBA" id="ARBA00022692"/>
    </source>
</evidence>
<feature type="transmembrane region" description="Helical" evidence="8">
    <location>
        <begin position="68"/>
        <end position="88"/>
    </location>
</feature>
<dbReference type="PANTHER" id="PTHR31752">
    <property type="entry name" value="AUXIN EFFLUX CARRIER COMPONENT 1B-RELATED"/>
    <property type="match status" value="1"/>
</dbReference>
<comment type="similarity">
    <text evidence="2">Belongs to the auxin efflux carrier (TC 2.A.69.1) family.</text>
</comment>
<evidence type="ECO:0000256" key="5">
    <source>
        <dbReference type="ARBA" id="ARBA00022989"/>
    </source>
</evidence>
<name>A0A1J4KNS4_9EUKA</name>
<evidence type="ECO:0000256" key="7">
    <source>
        <dbReference type="SAM" id="MobiDB-lite"/>
    </source>
</evidence>
<feature type="transmembrane region" description="Helical" evidence="8">
    <location>
        <begin position="352"/>
        <end position="373"/>
    </location>
</feature>
<keyword evidence="10" id="KW-1185">Reference proteome</keyword>
<dbReference type="Proteomes" id="UP000179807">
    <property type="component" value="Unassembled WGS sequence"/>
</dbReference>
<dbReference type="RefSeq" id="XP_068365712.1">
    <property type="nucleotide sequence ID" value="XM_068491391.1"/>
</dbReference>
<comment type="caution">
    <text evidence="9">The sequence shown here is derived from an EMBL/GenBank/DDBJ whole genome shotgun (WGS) entry which is preliminary data.</text>
</comment>
<sequence>MISYIDTIQVLLSTFTVVGLSYFTSFLKLFNVQEISTLRRTIFLVAMPGMIFHRIALREISYETWQPLIHAICTQATLHLLILIVVYCIPSGNKFVMFLQSIFSCTYSSFFYAYPIIQILYGNDYLFIPVVASIVHFLIMNPLHTILIFKEDTNEDHSLSDHQNEEDELEDGIEDGAGGPIHPVETTITKEADNANKIPKSGSDNSLDETSIQPKDPEQPQINSSQKINKLRRSSSISEILTVTEFEQPETYDYPDELDSSVEEIYEDEVVAVSTKEKPKKLLWKSFLFSLLSPLNICTLIGLIWSIPHWDMPLFIEKFVNYLEVAVPATGLACIGVFLWEHPFFGCNWLEVGIYLCVHFIVLPILAAIWAWILKLDKTMASIVTLINVAPASLTGYVMTINCGYGMKSASFTFFWSNLLFIPVFMIWVLAINKIHLFDN</sequence>
<feature type="transmembrane region" description="Helical" evidence="8">
    <location>
        <begin position="126"/>
        <end position="149"/>
    </location>
</feature>
<evidence type="ECO:0000256" key="6">
    <source>
        <dbReference type="ARBA" id="ARBA00023136"/>
    </source>
</evidence>
<feature type="transmembrane region" description="Helical" evidence="8">
    <location>
        <begin position="37"/>
        <end position="56"/>
    </location>
</feature>
<dbReference type="GeneID" id="94826095"/>
<dbReference type="EMBL" id="MLAK01000560">
    <property type="protein sequence ID" value="OHT12576.1"/>
    <property type="molecule type" value="Genomic_DNA"/>
</dbReference>
<evidence type="ECO:0000256" key="1">
    <source>
        <dbReference type="ARBA" id="ARBA00004141"/>
    </source>
</evidence>
<feature type="compositionally biased region" description="Polar residues" evidence="7">
    <location>
        <begin position="202"/>
        <end position="213"/>
    </location>
</feature>
<accession>A0A1J4KNS4</accession>
<evidence type="ECO:0000256" key="3">
    <source>
        <dbReference type="ARBA" id="ARBA00022448"/>
    </source>
</evidence>
<feature type="transmembrane region" description="Helical" evidence="8">
    <location>
        <begin position="379"/>
        <end position="400"/>
    </location>
</feature>
<feature type="transmembrane region" description="Helical" evidence="8">
    <location>
        <begin position="319"/>
        <end position="340"/>
    </location>
</feature>
<feature type="transmembrane region" description="Helical" evidence="8">
    <location>
        <begin position="412"/>
        <end position="432"/>
    </location>
</feature>
<feature type="transmembrane region" description="Helical" evidence="8">
    <location>
        <begin position="12"/>
        <end position="30"/>
    </location>
</feature>
<organism evidence="9 10">
    <name type="scientific">Tritrichomonas foetus</name>
    <dbReference type="NCBI Taxonomy" id="1144522"/>
    <lineage>
        <taxon>Eukaryota</taxon>
        <taxon>Metamonada</taxon>
        <taxon>Parabasalia</taxon>
        <taxon>Tritrichomonadida</taxon>
        <taxon>Tritrichomonadidae</taxon>
        <taxon>Tritrichomonas</taxon>
    </lineage>
</organism>
<comment type="subcellular location">
    <subcellularLocation>
        <location evidence="1">Membrane</location>
        <topology evidence="1">Multi-pass membrane protein</topology>
    </subcellularLocation>
</comment>
<keyword evidence="6 8" id="KW-0472">Membrane</keyword>
<evidence type="ECO:0000256" key="8">
    <source>
        <dbReference type="SAM" id="Phobius"/>
    </source>
</evidence>
<reference evidence="9" key="1">
    <citation type="submission" date="2016-10" db="EMBL/GenBank/DDBJ databases">
        <authorList>
            <person name="Benchimol M."/>
            <person name="Almeida L.G."/>
            <person name="Vasconcelos A.T."/>
            <person name="Perreira-Neves A."/>
            <person name="Rosa I.A."/>
            <person name="Tasca T."/>
            <person name="Bogo M.R."/>
            <person name="de Souza W."/>
        </authorList>
    </citation>
    <scope>NUCLEOTIDE SEQUENCE [LARGE SCALE GENOMIC DNA]</scope>
    <source>
        <strain evidence="9">K</strain>
    </source>
</reference>
<keyword evidence="3" id="KW-0813">Transport</keyword>
<protein>
    <submittedName>
        <fullName evidence="9">Auxin Efflux Carrier family protein</fullName>
    </submittedName>
</protein>
<dbReference type="GO" id="GO:0055085">
    <property type="term" value="P:transmembrane transport"/>
    <property type="evidence" value="ECO:0007669"/>
    <property type="project" value="InterPro"/>
</dbReference>
<proteinExistence type="inferred from homology"/>
<feature type="region of interest" description="Disordered" evidence="7">
    <location>
        <begin position="157"/>
        <end position="230"/>
    </location>
</feature>
<evidence type="ECO:0000256" key="2">
    <source>
        <dbReference type="ARBA" id="ARBA00009177"/>
    </source>
</evidence>
<gene>
    <name evidence="9" type="ORF">TRFO_03581</name>
</gene>
<dbReference type="InterPro" id="IPR051107">
    <property type="entry name" value="Auxin_Efflux_Carrier"/>
</dbReference>
<dbReference type="PANTHER" id="PTHR31752:SF18">
    <property type="entry name" value="AUXIN EFFLUX CARRIER COMPONENT 1"/>
    <property type="match status" value="1"/>
</dbReference>
<dbReference type="AlphaFoldDB" id="A0A1J4KNS4"/>